<reference evidence="6" key="1">
    <citation type="submission" date="2020-06" db="EMBL/GenBank/DDBJ databases">
        <title>Novel chitinolytic bacterium.</title>
        <authorList>
            <person name="Ungkulpasvich U."/>
            <person name="Kosugi A."/>
            <person name="Uke A."/>
        </authorList>
    </citation>
    <scope>NUCLEOTIDE SEQUENCE</scope>
    <source>
        <strain evidence="6">UUS1-1</strain>
    </source>
</reference>
<dbReference type="FunFam" id="1.10.10.60:FF:000141">
    <property type="entry name" value="TetR family transcriptional regulator"/>
    <property type="match status" value="1"/>
</dbReference>
<gene>
    <name evidence="6" type="ORF">G5B42_00285</name>
</gene>
<proteinExistence type="predicted"/>
<dbReference type="GO" id="GO:0045892">
    <property type="term" value="P:negative regulation of DNA-templated transcription"/>
    <property type="evidence" value="ECO:0007669"/>
    <property type="project" value="UniProtKB-ARBA"/>
</dbReference>
<evidence type="ECO:0000256" key="4">
    <source>
        <dbReference type="PROSITE-ProRule" id="PRU00335"/>
    </source>
</evidence>
<dbReference type="GO" id="GO:0000976">
    <property type="term" value="F:transcription cis-regulatory region binding"/>
    <property type="evidence" value="ECO:0007669"/>
    <property type="project" value="TreeGrafter"/>
</dbReference>
<dbReference type="PROSITE" id="PS01081">
    <property type="entry name" value="HTH_TETR_1"/>
    <property type="match status" value="1"/>
</dbReference>
<evidence type="ECO:0000259" key="5">
    <source>
        <dbReference type="PROSITE" id="PS50977"/>
    </source>
</evidence>
<accession>A0A8J6LHX3</accession>
<dbReference type="InterPro" id="IPR001647">
    <property type="entry name" value="HTH_TetR"/>
</dbReference>
<dbReference type="InterPro" id="IPR023772">
    <property type="entry name" value="DNA-bd_HTH_TetR-type_CS"/>
</dbReference>
<evidence type="ECO:0000256" key="1">
    <source>
        <dbReference type="ARBA" id="ARBA00023015"/>
    </source>
</evidence>
<dbReference type="InterPro" id="IPR009057">
    <property type="entry name" value="Homeodomain-like_sf"/>
</dbReference>
<name>A0A8J6LHX3_9FIRM</name>
<dbReference type="Proteomes" id="UP000657177">
    <property type="component" value="Unassembled WGS sequence"/>
</dbReference>
<dbReference type="PROSITE" id="PS50977">
    <property type="entry name" value="HTH_TETR_2"/>
    <property type="match status" value="1"/>
</dbReference>
<evidence type="ECO:0000256" key="2">
    <source>
        <dbReference type="ARBA" id="ARBA00023125"/>
    </source>
</evidence>
<evidence type="ECO:0000256" key="3">
    <source>
        <dbReference type="ARBA" id="ARBA00023163"/>
    </source>
</evidence>
<protein>
    <submittedName>
        <fullName evidence="6">TetR/AcrR family transcriptional regulator</fullName>
    </submittedName>
</protein>
<dbReference type="Pfam" id="PF00440">
    <property type="entry name" value="TetR_N"/>
    <property type="match status" value="1"/>
</dbReference>
<dbReference type="Gene3D" id="1.10.357.10">
    <property type="entry name" value="Tetracycline Repressor, domain 2"/>
    <property type="match status" value="1"/>
</dbReference>
<dbReference type="PRINTS" id="PR00455">
    <property type="entry name" value="HTHTETR"/>
</dbReference>
<dbReference type="SUPFAM" id="SSF46689">
    <property type="entry name" value="Homeodomain-like"/>
    <property type="match status" value="1"/>
</dbReference>
<feature type="DNA-binding region" description="H-T-H motif" evidence="4">
    <location>
        <begin position="36"/>
        <end position="55"/>
    </location>
</feature>
<keyword evidence="2 4" id="KW-0238">DNA-binding</keyword>
<evidence type="ECO:0000313" key="7">
    <source>
        <dbReference type="Proteomes" id="UP000657177"/>
    </source>
</evidence>
<dbReference type="AlphaFoldDB" id="A0A8J6LHX3"/>
<dbReference type="PANTHER" id="PTHR30055">
    <property type="entry name" value="HTH-TYPE TRANSCRIPTIONAL REGULATOR RUTR"/>
    <property type="match status" value="1"/>
</dbReference>
<dbReference type="PANTHER" id="PTHR30055:SF226">
    <property type="entry name" value="HTH-TYPE TRANSCRIPTIONAL REGULATOR PKSA"/>
    <property type="match status" value="1"/>
</dbReference>
<evidence type="ECO:0000313" key="6">
    <source>
        <dbReference type="EMBL" id="MBA2132001.1"/>
    </source>
</evidence>
<dbReference type="SUPFAM" id="SSF48498">
    <property type="entry name" value="Tetracyclin repressor-like, C-terminal domain"/>
    <property type="match status" value="1"/>
</dbReference>
<feature type="domain" description="HTH tetR-type" evidence="5">
    <location>
        <begin position="13"/>
        <end position="73"/>
    </location>
</feature>
<dbReference type="GO" id="GO:0003700">
    <property type="term" value="F:DNA-binding transcription factor activity"/>
    <property type="evidence" value="ECO:0007669"/>
    <property type="project" value="TreeGrafter"/>
</dbReference>
<sequence length="205" mass="23434">MVRIDERSREMVPETKDRILEAALAVFGEKGYHNATMAEIAEAAAVGKGTLYWYFPSKEKLFSGMIDHGLGLLERNLMAIITDRTLSFPSLFKRIVGYYLEFAYTHRHLARIFLNSMHSLDGNGEIQDQFLQLHNRFNKLNSELIQRGRQEGFLRPDLELERVETVLAGLLSGFIGRCILIEGDHQLAEETDFMYDCFLNGLGAR</sequence>
<keyword evidence="3" id="KW-0804">Transcription</keyword>
<dbReference type="InterPro" id="IPR050109">
    <property type="entry name" value="HTH-type_TetR-like_transc_reg"/>
</dbReference>
<dbReference type="InterPro" id="IPR036271">
    <property type="entry name" value="Tet_transcr_reg_TetR-rel_C_sf"/>
</dbReference>
<keyword evidence="1" id="KW-0805">Transcription regulation</keyword>
<dbReference type="Gene3D" id="1.10.10.60">
    <property type="entry name" value="Homeodomain-like"/>
    <property type="match status" value="1"/>
</dbReference>
<organism evidence="6 7">
    <name type="scientific">Capillibacterium thermochitinicola</name>
    <dbReference type="NCBI Taxonomy" id="2699427"/>
    <lineage>
        <taxon>Bacteria</taxon>
        <taxon>Bacillati</taxon>
        <taxon>Bacillota</taxon>
        <taxon>Capillibacterium</taxon>
    </lineage>
</organism>
<dbReference type="EMBL" id="JAAKDE010000001">
    <property type="protein sequence ID" value="MBA2132001.1"/>
    <property type="molecule type" value="Genomic_DNA"/>
</dbReference>
<dbReference type="RefSeq" id="WP_181338442.1">
    <property type="nucleotide sequence ID" value="NZ_JAAKDE010000001.1"/>
</dbReference>
<keyword evidence="7" id="KW-1185">Reference proteome</keyword>
<comment type="caution">
    <text evidence="6">The sequence shown here is derived from an EMBL/GenBank/DDBJ whole genome shotgun (WGS) entry which is preliminary data.</text>
</comment>